<name>A0A9X2T5Z3_9HYPH</name>
<accession>A0A9X2T5Z3</accession>
<organism evidence="4 5">
    <name type="scientific">Ancylobacter mangrovi</name>
    <dbReference type="NCBI Taxonomy" id="2972472"/>
    <lineage>
        <taxon>Bacteria</taxon>
        <taxon>Pseudomonadati</taxon>
        <taxon>Pseudomonadota</taxon>
        <taxon>Alphaproteobacteria</taxon>
        <taxon>Hyphomicrobiales</taxon>
        <taxon>Xanthobacteraceae</taxon>
        <taxon>Ancylobacter</taxon>
    </lineage>
</organism>
<feature type="non-terminal residue" evidence="4">
    <location>
        <position position="125"/>
    </location>
</feature>
<keyword evidence="5" id="KW-1185">Reference proteome</keyword>
<proteinExistence type="predicted"/>
<evidence type="ECO:0000313" key="5">
    <source>
        <dbReference type="Proteomes" id="UP001151088"/>
    </source>
</evidence>
<dbReference type="AlphaFoldDB" id="A0A9X2T5Z3"/>
<evidence type="ECO:0000259" key="3">
    <source>
        <dbReference type="PROSITE" id="PS51779"/>
    </source>
</evidence>
<dbReference type="InterPro" id="IPR010827">
    <property type="entry name" value="BamA/TamA_POTRA"/>
</dbReference>
<evidence type="ECO:0000256" key="2">
    <source>
        <dbReference type="ARBA" id="ARBA00023136"/>
    </source>
</evidence>
<dbReference type="GO" id="GO:0019867">
    <property type="term" value="C:outer membrane"/>
    <property type="evidence" value="ECO:0007669"/>
    <property type="project" value="InterPro"/>
</dbReference>
<protein>
    <submittedName>
        <fullName evidence="4">Outer membrane protein assembly factor BamA</fullName>
    </submittedName>
</protein>
<feature type="domain" description="POTRA" evidence="3">
    <location>
        <begin position="33"/>
        <end position="100"/>
    </location>
</feature>
<keyword evidence="2" id="KW-0472">Membrane</keyword>
<gene>
    <name evidence="4" type="ORF">NVS89_22150</name>
</gene>
<evidence type="ECO:0000313" key="4">
    <source>
        <dbReference type="EMBL" id="MCS0497796.1"/>
    </source>
</evidence>
<dbReference type="Gene3D" id="3.10.20.310">
    <property type="entry name" value="membrane protein fhac"/>
    <property type="match status" value="1"/>
</dbReference>
<dbReference type="Pfam" id="PF07244">
    <property type="entry name" value="POTRA"/>
    <property type="match status" value="1"/>
</dbReference>
<reference evidence="4" key="1">
    <citation type="submission" date="2022-08" db="EMBL/GenBank/DDBJ databases">
        <authorList>
            <person name="Li F."/>
        </authorList>
    </citation>
    <scope>NUCLEOTIDE SEQUENCE</scope>
    <source>
        <strain evidence="4">MQZ15Z-1</strain>
    </source>
</reference>
<sequence length="125" mass="13207">MNGGWFGKTISFLAIVLLFVVGNVAVSWSAAGGAAASVVVEGNQRVDADTICSYFATDPGQSLTPAKIDEALKSLYATGLFSDVTISHRGGRLVVSVKENEVINRVAFEGNKKLKDEQLASEVQS</sequence>
<dbReference type="Proteomes" id="UP001151088">
    <property type="component" value="Unassembled WGS sequence"/>
</dbReference>
<dbReference type="EMBL" id="JANTHZ010000014">
    <property type="protein sequence ID" value="MCS0497796.1"/>
    <property type="molecule type" value="Genomic_DNA"/>
</dbReference>
<evidence type="ECO:0000256" key="1">
    <source>
        <dbReference type="ARBA" id="ARBA00004370"/>
    </source>
</evidence>
<comment type="caution">
    <text evidence="4">The sequence shown here is derived from an EMBL/GenBank/DDBJ whole genome shotgun (WGS) entry which is preliminary data.</text>
</comment>
<dbReference type="InterPro" id="IPR034746">
    <property type="entry name" value="POTRA"/>
</dbReference>
<comment type="subcellular location">
    <subcellularLocation>
        <location evidence="1">Membrane</location>
    </subcellularLocation>
</comment>
<dbReference type="PROSITE" id="PS51779">
    <property type="entry name" value="POTRA"/>
    <property type="match status" value="1"/>
</dbReference>